<feature type="region of interest" description="Disordered" evidence="1">
    <location>
        <begin position="1"/>
        <end position="22"/>
    </location>
</feature>
<dbReference type="Proteomes" id="UP000029981">
    <property type="component" value="Chromosome 7"/>
</dbReference>
<proteinExistence type="predicted"/>
<name>A0A0A0K699_CUCSA</name>
<evidence type="ECO:0000313" key="2">
    <source>
        <dbReference type="EMBL" id="KGN44439.1"/>
    </source>
</evidence>
<dbReference type="AlphaFoldDB" id="A0A0A0K699"/>
<accession>A0A0A0K699</accession>
<dbReference type="EMBL" id="CM002928">
    <property type="protein sequence ID" value="KGN44439.1"/>
    <property type="molecule type" value="Genomic_DNA"/>
</dbReference>
<reference evidence="2 3" key="1">
    <citation type="journal article" date="2009" name="Nat. Genet.">
        <title>The genome of the cucumber, Cucumis sativus L.</title>
        <authorList>
            <person name="Huang S."/>
            <person name="Li R."/>
            <person name="Zhang Z."/>
            <person name="Li L."/>
            <person name="Gu X."/>
            <person name="Fan W."/>
            <person name="Lucas W.J."/>
            <person name="Wang X."/>
            <person name="Xie B."/>
            <person name="Ni P."/>
            <person name="Ren Y."/>
            <person name="Zhu H."/>
            <person name="Li J."/>
            <person name="Lin K."/>
            <person name="Jin W."/>
            <person name="Fei Z."/>
            <person name="Li G."/>
            <person name="Staub J."/>
            <person name="Kilian A."/>
            <person name="van der Vossen E.A."/>
            <person name="Wu Y."/>
            <person name="Guo J."/>
            <person name="He J."/>
            <person name="Jia Z."/>
            <person name="Ren Y."/>
            <person name="Tian G."/>
            <person name="Lu Y."/>
            <person name="Ruan J."/>
            <person name="Qian W."/>
            <person name="Wang M."/>
            <person name="Huang Q."/>
            <person name="Li B."/>
            <person name="Xuan Z."/>
            <person name="Cao J."/>
            <person name="Asan"/>
            <person name="Wu Z."/>
            <person name="Zhang J."/>
            <person name="Cai Q."/>
            <person name="Bai Y."/>
            <person name="Zhao B."/>
            <person name="Han Y."/>
            <person name="Li Y."/>
            <person name="Li X."/>
            <person name="Wang S."/>
            <person name="Shi Q."/>
            <person name="Liu S."/>
            <person name="Cho W.K."/>
            <person name="Kim J.Y."/>
            <person name="Xu Y."/>
            <person name="Heller-Uszynska K."/>
            <person name="Miao H."/>
            <person name="Cheng Z."/>
            <person name="Zhang S."/>
            <person name="Wu J."/>
            <person name="Yang Y."/>
            <person name="Kang H."/>
            <person name="Li M."/>
            <person name="Liang H."/>
            <person name="Ren X."/>
            <person name="Shi Z."/>
            <person name="Wen M."/>
            <person name="Jian M."/>
            <person name="Yang H."/>
            <person name="Zhang G."/>
            <person name="Yang Z."/>
            <person name="Chen R."/>
            <person name="Liu S."/>
            <person name="Li J."/>
            <person name="Ma L."/>
            <person name="Liu H."/>
            <person name="Zhou Y."/>
            <person name="Zhao J."/>
            <person name="Fang X."/>
            <person name="Li G."/>
            <person name="Fang L."/>
            <person name="Li Y."/>
            <person name="Liu D."/>
            <person name="Zheng H."/>
            <person name="Zhang Y."/>
            <person name="Qin N."/>
            <person name="Li Z."/>
            <person name="Yang G."/>
            <person name="Yang S."/>
            <person name="Bolund L."/>
            <person name="Kristiansen K."/>
            <person name="Zheng H."/>
            <person name="Li S."/>
            <person name="Zhang X."/>
            <person name="Yang H."/>
            <person name="Wang J."/>
            <person name="Sun R."/>
            <person name="Zhang B."/>
            <person name="Jiang S."/>
            <person name="Wang J."/>
            <person name="Du Y."/>
            <person name="Li S."/>
        </authorList>
    </citation>
    <scope>NUCLEOTIDE SEQUENCE [LARGE SCALE GENOMIC DNA]</scope>
    <source>
        <strain evidence="3">cv. 9930</strain>
    </source>
</reference>
<reference evidence="2 3" key="4">
    <citation type="journal article" date="2011" name="BMC Genomics">
        <title>RNA-Seq improves annotation of protein-coding genes in the cucumber genome.</title>
        <authorList>
            <person name="Li Z."/>
            <person name="Zhang Z."/>
            <person name="Yan P."/>
            <person name="Huang S."/>
            <person name="Fei Z."/>
            <person name="Lin K."/>
        </authorList>
    </citation>
    <scope>NUCLEOTIDE SEQUENCE [LARGE SCALE GENOMIC DNA]</scope>
    <source>
        <strain evidence="3">cv. 9930</strain>
    </source>
</reference>
<feature type="compositionally biased region" description="Polar residues" evidence="1">
    <location>
        <begin position="10"/>
        <end position="22"/>
    </location>
</feature>
<evidence type="ECO:0000256" key="1">
    <source>
        <dbReference type="SAM" id="MobiDB-lite"/>
    </source>
</evidence>
<evidence type="ECO:0000313" key="3">
    <source>
        <dbReference type="Proteomes" id="UP000029981"/>
    </source>
</evidence>
<organism evidence="2 3">
    <name type="scientific">Cucumis sativus</name>
    <name type="common">Cucumber</name>
    <dbReference type="NCBI Taxonomy" id="3659"/>
    <lineage>
        <taxon>Eukaryota</taxon>
        <taxon>Viridiplantae</taxon>
        <taxon>Streptophyta</taxon>
        <taxon>Embryophyta</taxon>
        <taxon>Tracheophyta</taxon>
        <taxon>Spermatophyta</taxon>
        <taxon>Magnoliopsida</taxon>
        <taxon>eudicotyledons</taxon>
        <taxon>Gunneridae</taxon>
        <taxon>Pentapetalae</taxon>
        <taxon>rosids</taxon>
        <taxon>fabids</taxon>
        <taxon>Cucurbitales</taxon>
        <taxon>Cucurbitaceae</taxon>
        <taxon>Benincaseae</taxon>
        <taxon>Cucumis</taxon>
    </lineage>
</organism>
<sequence>MEELGESDVDQSNRLQISQNSRSVACWSSSDESCLWLEERRKSVDCGSFAWESEKEMVAGGGGQH</sequence>
<dbReference type="Gramene" id="KGN44439">
    <property type="protein sequence ID" value="KGN44439"/>
    <property type="gene ID" value="Csa_7G290610"/>
</dbReference>
<gene>
    <name evidence="2" type="ORF">Csa_7G290610</name>
</gene>
<keyword evidence="3" id="KW-1185">Reference proteome</keyword>
<protein>
    <submittedName>
        <fullName evidence="2">Uncharacterized protein</fullName>
    </submittedName>
</protein>
<reference evidence="2 3" key="2">
    <citation type="journal article" date="2009" name="PLoS ONE">
        <title>An integrated genetic and cytogenetic map of the cucumber genome.</title>
        <authorList>
            <person name="Ren Y."/>
            <person name="Zhang Z."/>
            <person name="Liu J."/>
            <person name="Staub J.E."/>
            <person name="Han Y."/>
            <person name="Cheng Z."/>
            <person name="Li X."/>
            <person name="Lu J."/>
            <person name="Miao H."/>
            <person name="Kang H."/>
            <person name="Xie B."/>
            <person name="Gu X."/>
            <person name="Wang X."/>
            <person name="Du Y."/>
            <person name="Jin W."/>
            <person name="Huang S."/>
        </authorList>
    </citation>
    <scope>NUCLEOTIDE SEQUENCE [LARGE SCALE GENOMIC DNA]</scope>
    <source>
        <strain evidence="3">cv. 9930</strain>
    </source>
</reference>
<reference evidence="2 3" key="3">
    <citation type="journal article" date="2010" name="BMC Genomics">
        <title>Transcriptome sequencing and comparative analysis of cucumber flowers with different sex types.</title>
        <authorList>
            <person name="Guo S."/>
            <person name="Zheng Y."/>
            <person name="Joung J.G."/>
            <person name="Liu S."/>
            <person name="Zhang Z."/>
            <person name="Crasta O.R."/>
            <person name="Sobral B.W."/>
            <person name="Xu Y."/>
            <person name="Huang S."/>
            <person name="Fei Z."/>
        </authorList>
    </citation>
    <scope>NUCLEOTIDE SEQUENCE [LARGE SCALE GENOMIC DNA]</scope>
    <source>
        <strain evidence="3">cv. 9930</strain>
    </source>
</reference>